<reference evidence="1" key="1">
    <citation type="submission" date="2022-07" db="EMBL/GenBank/DDBJ databases">
        <title>Genome Sequence of Lecanicillium saksenae.</title>
        <authorList>
            <person name="Buettner E."/>
        </authorList>
    </citation>
    <scope>NUCLEOTIDE SEQUENCE</scope>
    <source>
        <strain evidence="1">VT-O1</strain>
    </source>
</reference>
<protein>
    <submittedName>
        <fullName evidence="1">Uncharacterized protein</fullName>
    </submittedName>
</protein>
<name>A0ACC1R7P1_9HYPO</name>
<organism evidence="1 2">
    <name type="scientific">Lecanicillium saksenae</name>
    <dbReference type="NCBI Taxonomy" id="468837"/>
    <lineage>
        <taxon>Eukaryota</taxon>
        <taxon>Fungi</taxon>
        <taxon>Dikarya</taxon>
        <taxon>Ascomycota</taxon>
        <taxon>Pezizomycotina</taxon>
        <taxon>Sordariomycetes</taxon>
        <taxon>Hypocreomycetidae</taxon>
        <taxon>Hypocreales</taxon>
        <taxon>Cordycipitaceae</taxon>
        <taxon>Lecanicillium</taxon>
    </lineage>
</organism>
<evidence type="ECO:0000313" key="1">
    <source>
        <dbReference type="EMBL" id="KAJ3499717.1"/>
    </source>
</evidence>
<proteinExistence type="predicted"/>
<keyword evidence="2" id="KW-1185">Reference proteome</keyword>
<comment type="caution">
    <text evidence="1">The sequence shown here is derived from an EMBL/GenBank/DDBJ whole genome shotgun (WGS) entry which is preliminary data.</text>
</comment>
<evidence type="ECO:0000313" key="2">
    <source>
        <dbReference type="Proteomes" id="UP001148737"/>
    </source>
</evidence>
<accession>A0ACC1R7P1</accession>
<dbReference type="EMBL" id="JANAKD010000003">
    <property type="protein sequence ID" value="KAJ3499717.1"/>
    <property type="molecule type" value="Genomic_DNA"/>
</dbReference>
<dbReference type="Proteomes" id="UP001148737">
    <property type="component" value="Unassembled WGS sequence"/>
</dbReference>
<gene>
    <name evidence="1" type="ORF">NLG97_g97</name>
</gene>
<sequence>MAIHRDIAEALQSAAKRRHRNTALRKEAQKHALMPEDYHTLQRQLNSTEFIQPLDAATTKSNIYYIKKRFTRFCHANRHGDWRTALHPRYCDKGLIMTFLHWICEFYLQKRRKRSKKKTVNQYWRDFKMLYRRCNKGKIVNPNHCEEIRNYINTELKEKFSLDDQPGSKPVLNVDDLLLGLTQHWSRDRSVFPTEDDRLDLPTIMLFQAYTACRPAELVDGTKCRGARDPMRDDSDAEDAESNERGADDAVARSRKQQQRSPGTPSRSMKQKRKRTTKSGYETEANADSGLDERVFDRFDERVFDRFDDSDDGESDTESDGDTDGGTDPDDDGDDTSDTEYSNVGSEDVDMLPPSPNPSQPAAAIAQDEDKETTRLYKALCYEDIILWIVRDPNGRGRDVLAMEVFFRHHKGVDNKPKPTSFVFRENPLPILCPISHILARAIRDDAVDVDGFSHAAPFFSTKISRAATKVNWKTSMLKTPVFRRSVRTAAGGWEKSTTDPMKYSAYAFYLDRIGSDLGSEEKWTSYCMRRGNANALLKVAPNPVVDQVMRHDPMTGCLANAYLNLRVGFNTQDAFLERDPSADGLTRAFSHMSIRCNPEVPRHIPKAELAKLPPDPEVVELTREVKQTSIRLRQQYGFIKSAPADENDEYKRRRRDLRNAEKAFKEDMTKEYQEAYRRRMHNEELERQLSGTAVEERAEPSVEHQLPERTYLQPILCDFSTDMGLEQITGRKIRAIDGMVRLASCREVRRPQSLSPCDASRESSPEVAESKLLIKPEPFEDIPLLLGKTQCIYCVGDERLTHEARMRRFKRVSHMMDHVENVHLRHEKGNAKFVCRHPECQHLGDFLTSLDHFKNHVQTVHGVKLRA</sequence>